<dbReference type="KEGG" id="mcak:MCCS_03620"/>
<sequence>MNILSVQFETNIIPEIKKFYKSIGFRVREIDDKLIINVQHSEIVFKRNEALMNESFYHFAIDIPPLQYNRIKASIKDKIELLIEEDNDEIYFEHIDARSFYINDPAGNIVEFVARNDLDNKYIEVVNVDFLRISEISLVTNKVNETFNQLKMYGFRERDNEILENGLNFICSGIEKSYILLTKENRRWLFSDKLSKSFPIKIITDEYIINYKDDKLDITCIN</sequence>
<dbReference type="STRING" id="1855823.MCCS_03620"/>
<dbReference type="OrthoDB" id="2703022at2"/>
<dbReference type="EMBL" id="CP021059">
    <property type="protein sequence ID" value="ARQ06030.1"/>
    <property type="molecule type" value="Genomic_DNA"/>
</dbReference>
<keyword evidence="3" id="KW-1185">Reference proteome</keyword>
<dbReference type="Pfam" id="PF18711">
    <property type="entry name" value="TxDE"/>
    <property type="match status" value="1"/>
</dbReference>
<dbReference type="InterPro" id="IPR029068">
    <property type="entry name" value="Glyas_Bleomycin-R_OHBP_Dase"/>
</dbReference>
<dbReference type="GeneID" id="35294512"/>
<evidence type="ECO:0000259" key="1">
    <source>
        <dbReference type="Pfam" id="PF18711"/>
    </source>
</evidence>
<accession>A0A1W7AAA0</accession>
<feature type="domain" description="Toxoflavin-degrading enzyme" evidence="1">
    <location>
        <begin position="133"/>
        <end position="186"/>
    </location>
</feature>
<gene>
    <name evidence="2" type="ORF">MCCS_03620</name>
</gene>
<reference evidence="2 3" key="1">
    <citation type="journal article" date="2017" name="Int. J. Syst. Evol. Microbiol.">
        <title>Macrococcus canis sp. nov., a skin bacterium associated with infections in dogs.</title>
        <authorList>
            <person name="Gobeli Brawand S."/>
            <person name="Cotting K."/>
            <person name="Gomez-Sanz E."/>
            <person name="Collaud A."/>
            <person name="Thomann A."/>
            <person name="Brodard I."/>
            <person name="Rodriguez-Campos S."/>
            <person name="Strauss C."/>
            <person name="Perreten V."/>
        </authorList>
    </citation>
    <scope>NUCLEOTIDE SEQUENCE [LARGE SCALE GENOMIC DNA]</scope>
    <source>
        <strain evidence="2 3">KM45013</strain>
    </source>
</reference>
<organism evidence="2 3">
    <name type="scientific">Macrococcoides canis</name>
    <dbReference type="NCBI Taxonomy" id="1855823"/>
    <lineage>
        <taxon>Bacteria</taxon>
        <taxon>Bacillati</taxon>
        <taxon>Bacillota</taxon>
        <taxon>Bacilli</taxon>
        <taxon>Bacillales</taxon>
        <taxon>Staphylococcaceae</taxon>
        <taxon>Macrococcoides</taxon>
    </lineage>
</organism>
<dbReference type="SUPFAM" id="SSF54593">
    <property type="entry name" value="Glyoxalase/Bleomycin resistance protein/Dihydroxybiphenyl dioxygenase"/>
    <property type="match status" value="1"/>
</dbReference>
<name>A0A1W7AAA0_9STAP</name>
<dbReference type="Gene3D" id="3.10.180.10">
    <property type="entry name" value="2,3-Dihydroxybiphenyl 1,2-Dioxygenase, domain 1"/>
    <property type="match status" value="1"/>
</dbReference>
<protein>
    <recommendedName>
        <fullName evidence="1">Toxoflavin-degrading enzyme domain-containing protein</fullName>
    </recommendedName>
</protein>
<evidence type="ECO:0000313" key="3">
    <source>
        <dbReference type="Proteomes" id="UP000194154"/>
    </source>
</evidence>
<dbReference type="Proteomes" id="UP000194154">
    <property type="component" value="Chromosome"/>
</dbReference>
<dbReference type="RefSeq" id="WP_086041721.1">
    <property type="nucleotide sequence ID" value="NZ_CBCRZA010000003.1"/>
</dbReference>
<dbReference type="AlphaFoldDB" id="A0A1W7AAA0"/>
<evidence type="ECO:0000313" key="2">
    <source>
        <dbReference type="EMBL" id="ARQ06030.1"/>
    </source>
</evidence>
<proteinExistence type="predicted"/>
<dbReference type="InterPro" id="IPR040553">
    <property type="entry name" value="TxDE"/>
</dbReference>